<evidence type="ECO:0000313" key="1">
    <source>
        <dbReference type="EMBL" id="CAE8712893.1"/>
    </source>
</evidence>
<proteinExistence type="predicted"/>
<dbReference type="Proteomes" id="UP000626109">
    <property type="component" value="Unassembled WGS sequence"/>
</dbReference>
<name>A0A813KZ93_POLGL</name>
<organism evidence="1 2">
    <name type="scientific">Polarella glacialis</name>
    <name type="common">Dinoflagellate</name>
    <dbReference type="NCBI Taxonomy" id="89957"/>
    <lineage>
        <taxon>Eukaryota</taxon>
        <taxon>Sar</taxon>
        <taxon>Alveolata</taxon>
        <taxon>Dinophyceae</taxon>
        <taxon>Suessiales</taxon>
        <taxon>Suessiaceae</taxon>
        <taxon>Polarella</taxon>
    </lineage>
</organism>
<sequence length="368" mass="40917">MAAEVKGDSVPKALKNLLQRASPEVDMSCGCSLHQRSGQLERREAASVQHTEKLDQPWKLDFGKHKGRTFEQTDKADSGYLLHLVCSRVHEQRPTFRKALQEAGRLDDALSKAPLLRHQSALRVLANSSLEDESGPSHPDVRKLRALQVAEAEAVLEKEAGNQQAEVQGQQVVAVPKKPPRRRPSRARVQLSHCLQCGDSEHKAPTCPHQSVPAPVATAVVLQTRLEKKKASLVAHLKYVSLHQRSVEYEERPAKRARAQVARGFQEMDRMTPRELTEAMLDDGLLADLTGAPCQYPRCDELRKGYSANPVLGRLCSSKSTLWKDICRRSVCLSQMPGLPHCLSCEPLVVVVMDPPRQFLHSGIAWKA</sequence>
<protein>
    <submittedName>
        <fullName evidence="1">Uncharacterized protein</fullName>
    </submittedName>
</protein>
<reference evidence="1" key="1">
    <citation type="submission" date="2021-02" db="EMBL/GenBank/DDBJ databases">
        <authorList>
            <person name="Dougan E. K."/>
            <person name="Rhodes N."/>
            <person name="Thang M."/>
            <person name="Chan C."/>
        </authorList>
    </citation>
    <scope>NUCLEOTIDE SEQUENCE</scope>
</reference>
<comment type="caution">
    <text evidence="1">The sequence shown here is derived from an EMBL/GenBank/DDBJ whole genome shotgun (WGS) entry which is preliminary data.</text>
</comment>
<dbReference type="AlphaFoldDB" id="A0A813KZ93"/>
<gene>
    <name evidence="1" type="ORF">PGLA2088_LOCUS37225</name>
</gene>
<accession>A0A813KZ93</accession>
<dbReference type="EMBL" id="CAJNNW010032414">
    <property type="protein sequence ID" value="CAE8712893.1"/>
    <property type="molecule type" value="Genomic_DNA"/>
</dbReference>
<evidence type="ECO:0000313" key="2">
    <source>
        <dbReference type="Proteomes" id="UP000626109"/>
    </source>
</evidence>